<sequence>MAHSEKTVGFIGAGNIAQSIIGGMIQQDWQASQIFASAPSQKTRAYISNQFGVVVSDNNIEVAKTDIVFLCVKPHLIRSVLVEIVPVLKGRQSLLISVAAGITMAHLNHLFDVPQAIIRSMPNTPSLVGVGACGLFANSEVTHQQRMMAQAIFQSVGIVEWVEQEDLINTIIAISGSGPAYYFLFMEAMKDAGVSLGLAPEIAERLTIQTALGAAKMALLSDINVTKLRQNVCSPGGTTEQAIRTFQDGGLTNLVKQSMERAVKKAKNMAEELGT</sequence>
<evidence type="ECO:0000256" key="5">
    <source>
        <dbReference type="ARBA" id="ARBA00022650"/>
    </source>
</evidence>
<dbReference type="InterPro" id="IPR029036">
    <property type="entry name" value="P5CR_dimer"/>
</dbReference>
<dbReference type="EMBL" id="JASXSV010000002">
    <property type="protein sequence ID" value="MDP0588025.1"/>
    <property type="molecule type" value="Genomic_DNA"/>
</dbReference>
<dbReference type="EC" id="1.5.1.2" evidence="8 9"/>
<dbReference type="Pfam" id="PF03807">
    <property type="entry name" value="F420_oxidored"/>
    <property type="match status" value="1"/>
</dbReference>
<dbReference type="AlphaFoldDB" id="A0AA90NK65"/>
<dbReference type="InterPro" id="IPR000304">
    <property type="entry name" value="Pyrroline-COOH_reductase"/>
</dbReference>
<evidence type="ECO:0000313" key="13">
    <source>
        <dbReference type="EMBL" id="MDP0588025.1"/>
    </source>
</evidence>
<evidence type="ECO:0000256" key="4">
    <source>
        <dbReference type="ARBA" id="ARBA00022605"/>
    </source>
</evidence>
<dbReference type="FunFam" id="3.40.50.720:FF:000190">
    <property type="entry name" value="Pyrroline-5-carboxylate reductase"/>
    <property type="match status" value="1"/>
</dbReference>
<dbReference type="GO" id="GO:0005737">
    <property type="term" value="C:cytoplasm"/>
    <property type="evidence" value="ECO:0007669"/>
    <property type="project" value="UniProtKB-SubCell"/>
</dbReference>
<dbReference type="FunFam" id="1.10.3730.10:FF:000001">
    <property type="entry name" value="Pyrroline-5-carboxylate reductase"/>
    <property type="match status" value="1"/>
</dbReference>
<evidence type="ECO:0000256" key="9">
    <source>
        <dbReference type="NCBIfam" id="TIGR00112"/>
    </source>
</evidence>
<evidence type="ECO:0000256" key="6">
    <source>
        <dbReference type="ARBA" id="ARBA00022857"/>
    </source>
</evidence>
<protein>
    <recommendedName>
        <fullName evidence="8 9">Pyrroline-5-carboxylate reductase</fullName>
        <shortName evidence="8">P5C reductase</shortName>
        <shortName evidence="8">P5CR</shortName>
        <ecNumber evidence="8 9">1.5.1.2</ecNumber>
    </recommendedName>
    <alternativeName>
        <fullName evidence="8">PCA reductase</fullName>
    </alternativeName>
</protein>
<evidence type="ECO:0000256" key="2">
    <source>
        <dbReference type="ARBA" id="ARBA00005525"/>
    </source>
</evidence>
<evidence type="ECO:0000259" key="11">
    <source>
        <dbReference type="Pfam" id="PF03807"/>
    </source>
</evidence>
<keyword evidence="5 8" id="KW-0641">Proline biosynthesis</keyword>
<dbReference type="PANTHER" id="PTHR11645:SF0">
    <property type="entry name" value="PYRROLINE-5-CARBOXYLATE REDUCTASE 3"/>
    <property type="match status" value="1"/>
</dbReference>
<evidence type="ECO:0000256" key="10">
    <source>
        <dbReference type="PIRSR" id="PIRSR000193-1"/>
    </source>
</evidence>
<dbReference type="NCBIfam" id="TIGR00112">
    <property type="entry name" value="proC"/>
    <property type="match status" value="1"/>
</dbReference>
<comment type="catalytic activity">
    <reaction evidence="8">
        <text>L-proline + NADP(+) = (S)-1-pyrroline-5-carboxylate + NADPH + 2 H(+)</text>
        <dbReference type="Rhea" id="RHEA:14109"/>
        <dbReference type="ChEBI" id="CHEBI:15378"/>
        <dbReference type="ChEBI" id="CHEBI:17388"/>
        <dbReference type="ChEBI" id="CHEBI:57783"/>
        <dbReference type="ChEBI" id="CHEBI:58349"/>
        <dbReference type="ChEBI" id="CHEBI:60039"/>
        <dbReference type="EC" id="1.5.1.2"/>
    </reaction>
</comment>
<dbReference type="SUPFAM" id="SSF51735">
    <property type="entry name" value="NAD(P)-binding Rossmann-fold domains"/>
    <property type="match status" value="1"/>
</dbReference>
<reference evidence="13 14" key="1">
    <citation type="journal article" date="2023" name="bioRxiv">
        <title>An intranuclear bacterial parasite of deep-sea mussels expresses apoptosis inhibitors acquired from its host.</title>
        <authorList>
            <person name="Gonzalez Porras M.A."/>
            <person name="Assie A."/>
            <person name="Tietjen M."/>
            <person name="Violette M."/>
            <person name="Kleiner M."/>
            <person name="Gruber-Vodicka H."/>
            <person name="Dubilier N."/>
            <person name="Leisch N."/>
        </authorList>
    </citation>
    <scope>NUCLEOTIDE SEQUENCE [LARGE SCALE GENOMIC DNA]</scope>
    <source>
        <strain evidence="13">IAP13</strain>
    </source>
</reference>
<dbReference type="Pfam" id="PF14748">
    <property type="entry name" value="P5CR_dimer"/>
    <property type="match status" value="1"/>
</dbReference>
<organism evidence="13 14">
    <name type="scientific">Candidatus Endonucleibacter bathymodioli</name>
    <dbReference type="NCBI Taxonomy" id="539814"/>
    <lineage>
        <taxon>Bacteria</taxon>
        <taxon>Pseudomonadati</taxon>
        <taxon>Pseudomonadota</taxon>
        <taxon>Gammaproteobacteria</taxon>
        <taxon>Oceanospirillales</taxon>
        <taxon>Endozoicomonadaceae</taxon>
        <taxon>Candidatus Endonucleibacter</taxon>
    </lineage>
</organism>
<evidence type="ECO:0000256" key="8">
    <source>
        <dbReference type="HAMAP-Rule" id="MF_01925"/>
    </source>
</evidence>
<gene>
    <name evidence="8 13" type="primary">proC</name>
    <name evidence="13" type="ORF">QS748_01985</name>
</gene>
<dbReference type="Gene3D" id="1.10.3730.10">
    <property type="entry name" value="ProC C-terminal domain-like"/>
    <property type="match status" value="1"/>
</dbReference>
<keyword evidence="6 8" id="KW-0521">NADP</keyword>
<feature type="domain" description="Pyrroline-5-carboxylate reductase catalytic N-terminal" evidence="11">
    <location>
        <begin position="7"/>
        <end position="101"/>
    </location>
</feature>
<dbReference type="InterPro" id="IPR028939">
    <property type="entry name" value="P5C_Rdtase_cat_N"/>
</dbReference>
<evidence type="ECO:0000256" key="1">
    <source>
        <dbReference type="ARBA" id="ARBA00004496"/>
    </source>
</evidence>
<dbReference type="Gene3D" id="3.40.50.720">
    <property type="entry name" value="NAD(P)-binding Rossmann-like Domain"/>
    <property type="match status" value="1"/>
</dbReference>
<keyword evidence="7 8" id="KW-0560">Oxidoreductase</keyword>
<comment type="caution">
    <text evidence="13">The sequence shown here is derived from an EMBL/GenBank/DDBJ whole genome shotgun (WGS) entry which is preliminary data.</text>
</comment>
<dbReference type="SUPFAM" id="SSF48179">
    <property type="entry name" value="6-phosphogluconate dehydrogenase C-terminal domain-like"/>
    <property type="match status" value="1"/>
</dbReference>
<name>A0AA90NK65_9GAMM</name>
<dbReference type="GO" id="GO:0055129">
    <property type="term" value="P:L-proline biosynthetic process"/>
    <property type="evidence" value="ECO:0007669"/>
    <property type="project" value="UniProtKB-UniRule"/>
</dbReference>
<keyword evidence="3 8" id="KW-0963">Cytoplasm</keyword>
<feature type="binding site" evidence="10">
    <location>
        <position position="59"/>
    </location>
    <ligand>
        <name>NADPH</name>
        <dbReference type="ChEBI" id="CHEBI:57783"/>
    </ligand>
</feature>
<keyword evidence="14" id="KW-1185">Reference proteome</keyword>
<feature type="domain" description="Pyrroline-5-carboxylate reductase dimerisation" evidence="12">
    <location>
        <begin position="165"/>
        <end position="269"/>
    </location>
</feature>
<dbReference type="HAMAP" id="MF_01925">
    <property type="entry name" value="P5C_reductase"/>
    <property type="match status" value="1"/>
</dbReference>
<comment type="similarity">
    <text evidence="2 8">Belongs to the pyrroline-5-carboxylate reductase family.</text>
</comment>
<evidence type="ECO:0000259" key="12">
    <source>
        <dbReference type="Pfam" id="PF14748"/>
    </source>
</evidence>
<dbReference type="GO" id="GO:0004735">
    <property type="term" value="F:pyrroline-5-carboxylate reductase activity"/>
    <property type="evidence" value="ECO:0007669"/>
    <property type="project" value="UniProtKB-UniRule"/>
</dbReference>
<evidence type="ECO:0000256" key="7">
    <source>
        <dbReference type="ARBA" id="ARBA00023002"/>
    </source>
</evidence>
<comment type="function">
    <text evidence="8">Catalyzes the reduction of 1-pyrroline-5-carboxylate (PCA) to L-proline.</text>
</comment>
<dbReference type="InterPro" id="IPR008927">
    <property type="entry name" value="6-PGluconate_DH-like_C_sf"/>
</dbReference>
<keyword evidence="4 8" id="KW-0028">Amino-acid biosynthesis</keyword>
<evidence type="ECO:0000313" key="14">
    <source>
        <dbReference type="Proteomes" id="UP001178148"/>
    </source>
</evidence>
<dbReference type="PANTHER" id="PTHR11645">
    <property type="entry name" value="PYRROLINE-5-CARBOXYLATE REDUCTASE"/>
    <property type="match status" value="1"/>
</dbReference>
<proteinExistence type="inferred from homology"/>
<accession>A0AA90NK65</accession>
<dbReference type="InterPro" id="IPR036291">
    <property type="entry name" value="NAD(P)-bd_dom_sf"/>
</dbReference>
<comment type="subcellular location">
    <subcellularLocation>
        <location evidence="1 8">Cytoplasm</location>
    </subcellularLocation>
</comment>
<comment type="pathway">
    <text evidence="8">Amino-acid biosynthesis; L-proline biosynthesis; L-proline from L-glutamate 5-semialdehyde: step 1/1.</text>
</comment>
<dbReference type="Proteomes" id="UP001178148">
    <property type="component" value="Unassembled WGS sequence"/>
</dbReference>
<comment type="catalytic activity">
    <reaction evidence="8">
        <text>L-proline + NAD(+) = (S)-1-pyrroline-5-carboxylate + NADH + 2 H(+)</text>
        <dbReference type="Rhea" id="RHEA:14105"/>
        <dbReference type="ChEBI" id="CHEBI:15378"/>
        <dbReference type="ChEBI" id="CHEBI:17388"/>
        <dbReference type="ChEBI" id="CHEBI:57540"/>
        <dbReference type="ChEBI" id="CHEBI:57945"/>
        <dbReference type="ChEBI" id="CHEBI:60039"/>
        <dbReference type="EC" id="1.5.1.2"/>
    </reaction>
</comment>
<evidence type="ECO:0000256" key="3">
    <source>
        <dbReference type="ARBA" id="ARBA00022490"/>
    </source>
</evidence>
<dbReference type="PIRSF" id="PIRSF000193">
    <property type="entry name" value="Pyrrol-5-carb_rd"/>
    <property type="match status" value="1"/>
</dbReference>